<organism evidence="1 2">
    <name type="scientific">Pristionchus pacificus</name>
    <name type="common">Parasitic nematode worm</name>
    <dbReference type="NCBI Taxonomy" id="54126"/>
    <lineage>
        <taxon>Eukaryota</taxon>
        <taxon>Metazoa</taxon>
        <taxon>Ecdysozoa</taxon>
        <taxon>Nematoda</taxon>
        <taxon>Chromadorea</taxon>
        <taxon>Rhabditida</taxon>
        <taxon>Rhabditina</taxon>
        <taxon>Diplogasteromorpha</taxon>
        <taxon>Diplogasteroidea</taxon>
        <taxon>Neodiplogasteridae</taxon>
        <taxon>Pristionchus</taxon>
    </lineage>
</organism>
<proteinExistence type="predicted"/>
<sequence>MTTTEQDRKVFLSFFSYLSTVFIFLLSVLEFLSQIEKFRFGIKNVLLSLSIMTIDLMISDCFKRETHITVTLVESSRSLLVVYLLISTIFAIIAVFAYSSLIEYFRNRNNTETEIIPIYLVSVAYVIVWYLFYTLLSLTLFLIEFLIMLFRSPLNSIPCLLTEVTWMPDRSCYKLNKGNEPFLFQLFSLSSMSSTLPSTDLPPSLFDLHPFDPNYFPAAIRNLVTMLPGLIAVIMLATIIYRKRDMYRQYKLTVVFLTFGGFSLAIPILLFNAFMVITSISHFNSRLFTNPSLFLAISILRYALVMHDKEMKMRHLLAAYFFVAAPLYIYFILAFIVGTIRKNDESSLRLNGIFDRLFILDTSHSSFSSLTFAIFEYCGFSFNTKGKCLDMGNVINEQFTRKERDQLHLSIGLLVQSITVTCTFGSTILFMLLFSYGISVPAWLSTITNTLSSISTLLNPLSAAIFIRPFRREMLRTITCSKRIISEVMGGSTMITTTTVRRKPSTSMLSN</sequence>
<evidence type="ECO:0000313" key="2">
    <source>
        <dbReference type="Proteomes" id="UP000005239"/>
    </source>
</evidence>
<dbReference type="AlphaFoldDB" id="A0A2A6BJN6"/>
<accession>A0A2A6BJN6</accession>
<dbReference type="Pfam" id="PF06681">
    <property type="entry name" value="DUF1182"/>
    <property type="match status" value="1"/>
</dbReference>
<dbReference type="Proteomes" id="UP000005239">
    <property type="component" value="Unassembled WGS sequence"/>
</dbReference>
<protein>
    <submittedName>
        <fullName evidence="1">Uncharacterized protein</fullName>
    </submittedName>
</protein>
<name>A0A2A6BJN6_PRIPA</name>
<dbReference type="InterPro" id="IPR010601">
    <property type="entry name" value="DUF1182"/>
</dbReference>
<dbReference type="PANTHER" id="PTHR38614">
    <property type="entry name" value="PROTEIN CBG09954"/>
    <property type="match status" value="1"/>
</dbReference>
<reference evidence="2" key="1">
    <citation type="journal article" date="2008" name="Nat. Genet.">
        <title>The Pristionchus pacificus genome provides a unique perspective on nematode lifestyle and parasitism.</title>
        <authorList>
            <person name="Dieterich C."/>
            <person name="Clifton S.W."/>
            <person name="Schuster L.N."/>
            <person name="Chinwalla A."/>
            <person name="Delehaunty K."/>
            <person name="Dinkelacker I."/>
            <person name="Fulton L."/>
            <person name="Fulton R."/>
            <person name="Godfrey J."/>
            <person name="Minx P."/>
            <person name="Mitreva M."/>
            <person name="Roeseler W."/>
            <person name="Tian H."/>
            <person name="Witte H."/>
            <person name="Yang S.P."/>
            <person name="Wilson R.K."/>
            <person name="Sommer R.J."/>
        </authorList>
    </citation>
    <scope>NUCLEOTIDE SEQUENCE [LARGE SCALE GENOMIC DNA]</scope>
    <source>
        <strain evidence="2">PS312</strain>
    </source>
</reference>
<reference evidence="1" key="2">
    <citation type="submission" date="2022-06" db="UniProtKB">
        <authorList>
            <consortium name="EnsemblMetazoa"/>
        </authorList>
    </citation>
    <scope>IDENTIFICATION</scope>
    <source>
        <strain evidence="1">PS312</strain>
    </source>
</reference>
<gene>
    <name evidence="1" type="primary">WBGene00277698</name>
</gene>
<dbReference type="SUPFAM" id="SSF81321">
    <property type="entry name" value="Family A G protein-coupled receptor-like"/>
    <property type="match status" value="1"/>
</dbReference>
<dbReference type="EnsemblMetazoa" id="PPA39329.1">
    <property type="protein sequence ID" value="PPA39329.1"/>
    <property type="gene ID" value="WBGene00277698"/>
</dbReference>
<dbReference type="PANTHER" id="PTHR38614:SF1">
    <property type="entry name" value="G_PROTEIN_RECEP_F1_2 DOMAIN-CONTAINING PROTEIN"/>
    <property type="match status" value="1"/>
</dbReference>
<evidence type="ECO:0000313" key="1">
    <source>
        <dbReference type="EnsemblMetazoa" id="PPA39329.1"/>
    </source>
</evidence>
<keyword evidence="2" id="KW-1185">Reference proteome</keyword>
<accession>A0A8R1UXF2</accession>